<organism evidence="4 5">
    <name type="scientific">Prevotella intermedia</name>
    <dbReference type="NCBI Taxonomy" id="28131"/>
    <lineage>
        <taxon>Bacteria</taxon>
        <taxon>Pseudomonadati</taxon>
        <taxon>Bacteroidota</taxon>
        <taxon>Bacteroidia</taxon>
        <taxon>Bacteroidales</taxon>
        <taxon>Prevotellaceae</taxon>
        <taxon>Prevotella</taxon>
    </lineage>
</organism>
<evidence type="ECO:0000313" key="4">
    <source>
        <dbReference type="EMBL" id="PIK19577.1"/>
    </source>
</evidence>
<dbReference type="RefSeq" id="WP_099836900.1">
    <property type="nucleotide sequence ID" value="NZ_PEKN01000002.1"/>
</dbReference>
<keyword evidence="1" id="KW-0378">Hydrolase</keyword>
<keyword evidence="3" id="KW-0472">Membrane</keyword>
<gene>
    <name evidence="4" type="ORF">CTI18_11810</name>
</gene>
<sequence>MFSKINIQKSLGKGIVLLPFEEKNIKEILKENSLNLTVSKWAWKLTLSDMPQETIESGEALKQQKFEEARYCYIATKDGNGYIVLEPFSTTIVITNEFLAIGNSIGGTIHTRVGTAALGVGHVSTMLGPSYMGRLSVPLHNPTNKPICLKVGDQFLSIIFHRLKTRIKESNHTSKSHIEKFTKWGIKLTDEQQKEIYQEDLKDMKICVAEMNKSEYFRTYKHELSWGYRFQRSVKNFFEQNKIFKYIFLVPLIIVLFILGVLFPKLPYIKEMRDILMGLI</sequence>
<dbReference type="GO" id="GO:0006229">
    <property type="term" value="P:dUTP biosynthetic process"/>
    <property type="evidence" value="ECO:0007669"/>
    <property type="project" value="InterPro"/>
</dbReference>
<dbReference type="Proteomes" id="UP000230046">
    <property type="component" value="Unassembled WGS sequence"/>
</dbReference>
<dbReference type="PANTHER" id="PTHR42680:SF3">
    <property type="entry name" value="DCTP DEAMINASE"/>
    <property type="match status" value="1"/>
</dbReference>
<dbReference type="EMBL" id="PEKN01000002">
    <property type="protein sequence ID" value="PIK19577.1"/>
    <property type="molecule type" value="Genomic_DNA"/>
</dbReference>
<evidence type="ECO:0000256" key="3">
    <source>
        <dbReference type="SAM" id="Phobius"/>
    </source>
</evidence>
<protein>
    <submittedName>
        <fullName evidence="4">Uncharacterized protein</fullName>
    </submittedName>
</protein>
<comment type="caution">
    <text evidence="4">The sequence shown here is derived from an EMBL/GenBank/DDBJ whole genome shotgun (WGS) entry which is preliminary data.</text>
</comment>
<evidence type="ECO:0000313" key="5">
    <source>
        <dbReference type="Proteomes" id="UP000230046"/>
    </source>
</evidence>
<dbReference type="SUPFAM" id="SSF51283">
    <property type="entry name" value="dUTPase-like"/>
    <property type="match status" value="1"/>
</dbReference>
<dbReference type="InterPro" id="IPR011962">
    <property type="entry name" value="dCTP_deaminase"/>
</dbReference>
<feature type="transmembrane region" description="Helical" evidence="3">
    <location>
        <begin position="243"/>
        <end position="263"/>
    </location>
</feature>
<dbReference type="AlphaFoldDB" id="A0A2G8I830"/>
<dbReference type="CDD" id="cd07557">
    <property type="entry name" value="trimeric_dUTPase"/>
    <property type="match status" value="1"/>
</dbReference>
<name>A0A2G8I830_PREIN</name>
<dbReference type="Gene3D" id="2.70.40.10">
    <property type="match status" value="1"/>
</dbReference>
<keyword evidence="2" id="KW-0546">Nucleotide metabolism</keyword>
<dbReference type="Pfam" id="PF22769">
    <property type="entry name" value="DCD"/>
    <property type="match status" value="1"/>
</dbReference>
<dbReference type="GO" id="GO:0008829">
    <property type="term" value="F:dCTP deaminase activity"/>
    <property type="evidence" value="ECO:0007669"/>
    <property type="project" value="InterPro"/>
</dbReference>
<dbReference type="InterPro" id="IPR033704">
    <property type="entry name" value="dUTPase_trimeric"/>
</dbReference>
<dbReference type="PANTHER" id="PTHR42680">
    <property type="entry name" value="DCTP DEAMINASE"/>
    <property type="match status" value="1"/>
</dbReference>
<reference evidence="4 5" key="1">
    <citation type="submission" date="2017-11" db="EMBL/GenBank/DDBJ databases">
        <title>Genome sequencing of Prevotella intermedia KCOM 1653.</title>
        <authorList>
            <person name="Kook J.-K."/>
            <person name="Park S.-N."/>
            <person name="Lim Y.K."/>
        </authorList>
    </citation>
    <scope>NUCLEOTIDE SEQUENCE [LARGE SCALE GENOMIC DNA]</scope>
    <source>
        <strain evidence="4 5">KCOM 1653</strain>
    </source>
</reference>
<evidence type="ECO:0000256" key="1">
    <source>
        <dbReference type="ARBA" id="ARBA00022801"/>
    </source>
</evidence>
<accession>A0A2G8I830</accession>
<evidence type="ECO:0000256" key="2">
    <source>
        <dbReference type="ARBA" id="ARBA00023080"/>
    </source>
</evidence>
<keyword evidence="3" id="KW-0812">Transmembrane</keyword>
<dbReference type="InterPro" id="IPR036157">
    <property type="entry name" value="dUTPase-like_sf"/>
</dbReference>
<keyword evidence="3" id="KW-1133">Transmembrane helix</keyword>
<proteinExistence type="predicted"/>